<feature type="coiled-coil region" evidence="1">
    <location>
        <begin position="74"/>
        <end position="122"/>
    </location>
</feature>
<sequence length="246" mass="27773">MGVPVRLTSHQGQPLFEEKEIGVEMMRAPLRNELEIVGFLEAAAPVERLMMAVGLVELLVQSGRRYLMTSTLHLQTIADDYKTLQQEHAELLKSEAKYRELTQRLEQRVEEQVSVIETAQRRLYENEKLVSVGQLAAGVAHEINTPIGFVMSNLSSARSYLETIQKLAGAIRSKQDVGALQTAWEENDMDFILDDFDKLMGESIGGIERVASIVADLRGFSGIDRGQEFLRHPPNRQRKLRRMALP</sequence>
<dbReference type="AlphaFoldDB" id="A0A3B1BDJ1"/>
<gene>
    <name evidence="2" type="ORF">MNBD_GAMMA26-2127</name>
</gene>
<dbReference type="InterPro" id="IPR036097">
    <property type="entry name" value="HisK_dim/P_sf"/>
</dbReference>
<dbReference type="Gene3D" id="1.10.287.130">
    <property type="match status" value="1"/>
</dbReference>
<keyword evidence="2" id="KW-0418">Kinase</keyword>
<proteinExistence type="predicted"/>
<dbReference type="EMBL" id="UOFX01000036">
    <property type="protein sequence ID" value="VAX08460.1"/>
    <property type="molecule type" value="Genomic_DNA"/>
</dbReference>
<name>A0A3B1BDJ1_9ZZZZ</name>
<accession>A0A3B1BDJ1</accession>
<evidence type="ECO:0000256" key="1">
    <source>
        <dbReference type="SAM" id="Coils"/>
    </source>
</evidence>
<dbReference type="SUPFAM" id="SSF47384">
    <property type="entry name" value="Homodimeric domain of signal transducing histidine kinase"/>
    <property type="match status" value="1"/>
</dbReference>
<reference evidence="2" key="1">
    <citation type="submission" date="2018-06" db="EMBL/GenBank/DDBJ databases">
        <authorList>
            <person name="Zhirakovskaya E."/>
        </authorList>
    </citation>
    <scope>NUCLEOTIDE SEQUENCE</scope>
</reference>
<dbReference type="GO" id="GO:0000155">
    <property type="term" value="F:phosphorelay sensor kinase activity"/>
    <property type="evidence" value="ECO:0007669"/>
    <property type="project" value="InterPro"/>
</dbReference>
<protein>
    <submittedName>
        <fullName evidence="2">Two-component system sensor histidine kinase/response regulator hybrid</fullName>
    </submittedName>
</protein>
<dbReference type="PANTHER" id="PTHR43065:SF50">
    <property type="entry name" value="HISTIDINE KINASE"/>
    <property type="match status" value="1"/>
</dbReference>
<organism evidence="2">
    <name type="scientific">hydrothermal vent metagenome</name>
    <dbReference type="NCBI Taxonomy" id="652676"/>
    <lineage>
        <taxon>unclassified sequences</taxon>
        <taxon>metagenomes</taxon>
        <taxon>ecological metagenomes</taxon>
    </lineage>
</organism>
<keyword evidence="2" id="KW-0808">Transferase</keyword>
<evidence type="ECO:0000313" key="2">
    <source>
        <dbReference type="EMBL" id="VAX08460.1"/>
    </source>
</evidence>
<keyword evidence="1" id="KW-0175">Coiled coil</keyword>
<dbReference type="PANTHER" id="PTHR43065">
    <property type="entry name" value="SENSOR HISTIDINE KINASE"/>
    <property type="match status" value="1"/>
</dbReference>